<organism evidence="2 3">
    <name type="scientific">Sphingobium phenoxybenzoativorans</name>
    <dbReference type="NCBI Taxonomy" id="1592790"/>
    <lineage>
        <taxon>Bacteria</taxon>
        <taxon>Pseudomonadati</taxon>
        <taxon>Pseudomonadota</taxon>
        <taxon>Alphaproteobacteria</taxon>
        <taxon>Sphingomonadales</taxon>
        <taxon>Sphingomonadaceae</taxon>
        <taxon>Sphingobium</taxon>
    </lineage>
</organism>
<dbReference type="EMBL" id="CP073910">
    <property type="protein sequence ID" value="QUT04352.1"/>
    <property type="molecule type" value="Genomic_DNA"/>
</dbReference>
<sequence>MKKLLLPDVTLCAASSVNVEQTISAIRQCQAGITFGRSILLTDLHCPHASTEMEVVKIAPLRSGAAYSSFIIEQLPDHIDTGFVLLVQWDGFIINPELWDARFCDYDYIGASWPQFQDGCSVGNGGFSLRSRALLQACKDPEFRGSHPEDVAICRENRTLLEKKFSLKFAEPALADNFSFERLKPDKPTFGFHGAFNMVQTMGSASFWDAYQTLDDKGSLFTDFWAIMWDAIKHGGQAGWPRTLRMIATFSKDYMRHRRGITPTRPGKS</sequence>
<evidence type="ECO:0000313" key="2">
    <source>
        <dbReference type="EMBL" id="QUT04352.1"/>
    </source>
</evidence>
<proteinExistence type="predicted"/>
<reference evidence="2" key="1">
    <citation type="submission" date="2021-04" db="EMBL/GenBank/DDBJ databases">
        <title>Isolation of p-tert-butylphenol degrading bacteria Sphingobium phenoxybenzoativorans Tas13 from active sludge.</title>
        <authorList>
            <person name="Li Y."/>
        </authorList>
    </citation>
    <scope>NUCLEOTIDE SEQUENCE</scope>
    <source>
        <strain evidence="2">Tas13</strain>
    </source>
</reference>
<protein>
    <recommendedName>
        <fullName evidence="1">DUF5672 domain-containing protein</fullName>
    </recommendedName>
</protein>
<dbReference type="Proteomes" id="UP000681425">
    <property type="component" value="Chromosome"/>
</dbReference>
<gene>
    <name evidence="2" type="ORF">KFK14_14905</name>
</gene>
<dbReference type="AlphaFoldDB" id="A0A975K4H3"/>
<dbReference type="KEGG" id="spph:KFK14_14905"/>
<evidence type="ECO:0000259" key="1">
    <source>
        <dbReference type="Pfam" id="PF18922"/>
    </source>
</evidence>
<evidence type="ECO:0000313" key="3">
    <source>
        <dbReference type="Proteomes" id="UP000681425"/>
    </source>
</evidence>
<accession>A0A975K4H3</accession>
<dbReference type="RefSeq" id="WP_212608182.1">
    <property type="nucleotide sequence ID" value="NZ_CP073910.1"/>
</dbReference>
<feature type="domain" description="DUF5672" evidence="1">
    <location>
        <begin position="55"/>
        <end position="193"/>
    </location>
</feature>
<dbReference type="Pfam" id="PF18922">
    <property type="entry name" value="DUF5672"/>
    <property type="match status" value="1"/>
</dbReference>
<dbReference type="InterPro" id="IPR043729">
    <property type="entry name" value="DUF5672"/>
</dbReference>
<keyword evidence="3" id="KW-1185">Reference proteome</keyword>
<name>A0A975K4H3_9SPHN</name>